<dbReference type="Gene3D" id="3.40.190.10">
    <property type="entry name" value="Periplasmic binding protein-like II"/>
    <property type="match status" value="2"/>
</dbReference>
<dbReference type="Proteomes" id="UP000503447">
    <property type="component" value="Chromosome"/>
</dbReference>
<reference evidence="3" key="1">
    <citation type="submission" date="2020-05" db="EMBL/GenBank/DDBJ databases">
        <title>Frigoriglobus tundricola gen. nov., sp. nov., a psychrotolerant cellulolytic planctomycete of the family Gemmataceae with two divergent copies of 16S rRNA gene.</title>
        <authorList>
            <person name="Kulichevskaya I.S."/>
            <person name="Ivanova A.A."/>
            <person name="Naumoff D.G."/>
            <person name="Beletsky A.V."/>
            <person name="Rijpstra W.I.C."/>
            <person name="Sinninghe Damste J.S."/>
            <person name="Mardanov A.V."/>
            <person name="Ravin N.V."/>
            <person name="Dedysh S.N."/>
        </authorList>
    </citation>
    <scope>NUCLEOTIDE SEQUENCE [LARGE SCALE GENOMIC DNA]</scope>
    <source>
        <strain evidence="3">PL17</strain>
    </source>
</reference>
<dbReference type="GO" id="GO:0030976">
    <property type="term" value="F:thiamine pyrophosphate binding"/>
    <property type="evidence" value="ECO:0007669"/>
    <property type="project" value="TreeGrafter"/>
</dbReference>
<dbReference type="InterPro" id="IPR006311">
    <property type="entry name" value="TAT_signal"/>
</dbReference>
<gene>
    <name evidence="2" type="ORF">FTUN_2468</name>
</gene>
<dbReference type="NCBIfam" id="TIGR01409">
    <property type="entry name" value="TAT_signal_seq"/>
    <property type="match status" value="1"/>
</dbReference>
<evidence type="ECO:0000313" key="2">
    <source>
        <dbReference type="EMBL" id="QJW94942.1"/>
    </source>
</evidence>
<dbReference type="AlphaFoldDB" id="A0A6M5YPP6"/>
<dbReference type="KEGG" id="ftj:FTUN_2468"/>
<protein>
    <recommendedName>
        <fullName evidence="4">Extracellular solute-binding protein</fullName>
    </recommendedName>
</protein>
<dbReference type="SUPFAM" id="SSF53850">
    <property type="entry name" value="Periplasmic binding protein-like II"/>
    <property type="match status" value="1"/>
</dbReference>
<evidence type="ECO:0000256" key="1">
    <source>
        <dbReference type="ARBA" id="ARBA00022729"/>
    </source>
</evidence>
<dbReference type="GO" id="GO:0015888">
    <property type="term" value="P:thiamine transport"/>
    <property type="evidence" value="ECO:0007669"/>
    <property type="project" value="TreeGrafter"/>
</dbReference>
<keyword evidence="1" id="KW-0732">Signal</keyword>
<name>A0A6M5YPP6_9BACT</name>
<proteinExistence type="predicted"/>
<dbReference type="PANTHER" id="PTHR30006">
    <property type="entry name" value="THIAMINE-BINDING PERIPLASMIC PROTEIN-RELATED"/>
    <property type="match status" value="1"/>
</dbReference>
<keyword evidence="3" id="KW-1185">Reference proteome</keyword>
<evidence type="ECO:0008006" key="4">
    <source>
        <dbReference type="Google" id="ProtNLM"/>
    </source>
</evidence>
<evidence type="ECO:0000313" key="3">
    <source>
        <dbReference type="Proteomes" id="UP000503447"/>
    </source>
</evidence>
<dbReference type="GO" id="GO:0030975">
    <property type="term" value="F:thiamine binding"/>
    <property type="evidence" value="ECO:0007669"/>
    <property type="project" value="TreeGrafter"/>
</dbReference>
<organism evidence="2 3">
    <name type="scientific">Frigoriglobus tundricola</name>
    <dbReference type="NCBI Taxonomy" id="2774151"/>
    <lineage>
        <taxon>Bacteria</taxon>
        <taxon>Pseudomonadati</taxon>
        <taxon>Planctomycetota</taxon>
        <taxon>Planctomycetia</taxon>
        <taxon>Gemmatales</taxon>
        <taxon>Gemmataceae</taxon>
        <taxon>Frigoriglobus</taxon>
    </lineage>
</organism>
<dbReference type="GO" id="GO:0030288">
    <property type="term" value="C:outer membrane-bounded periplasmic space"/>
    <property type="evidence" value="ECO:0007669"/>
    <property type="project" value="TreeGrafter"/>
</dbReference>
<dbReference type="InterPro" id="IPR019546">
    <property type="entry name" value="TAT_signal_bac_arc"/>
</dbReference>
<dbReference type="PANTHER" id="PTHR30006:SF2">
    <property type="entry name" value="ABC TRANSPORTER SUBSTRATE-BINDING PROTEIN"/>
    <property type="match status" value="1"/>
</dbReference>
<sequence>MGTQSHSEPTKIMTHDSFNAPLTRRRFLRTAGAAGLGAALGCSSDRPGGSGSGEFRGQTLRVFVYTGATEKMFREAFVPRFEARTGATVVVDPGWWDSIPKLKASPPGQPAFDLVVTDATQGFPAIKEGLFQKLDLTRIPNTANLCPSVLDTWVYKEGYGITYPESVMTLAYNKELIDFEPKSWADLLKGSVNGKIGLYNSFYMSLYTFACMKVSQEGRPGTAHAEVSTNLKGVFEFAKAHRDRVKFWWPTSTDMVLNLTQKNCALGNMHTREILQALPHRTELGAVVPVEDRACVQVIWVIPEGTKVKALAEEAINLLLSEEVQTEYARGGSMTPIVSVAKKTAEADPLWKQIFPSTEEQLRAVQYYPYDAYFRDWDNIVATWDQEVLRKGS</sequence>
<dbReference type="EMBL" id="CP053452">
    <property type="protein sequence ID" value="QJW94942.1"/>
    <property type="molecule type" value="Genomic_DNA"/>
</dbReference>
<dbReference type="InterPro" id="IPR006059">
    <property type="entry name" value="SBP"/>
</dbReference>
<accession>A0A6M5YPP6</accession>
<dbReference type="PROSITE" id="PS51318">
    <property type="entry name" value="TAT"/>
    <property type="match status" value="1"/>
</dbReference>
<dbReference type="Pfam" id="PF13416">
    <property type="entry name" value="SBP_bac_8"/>
    <property type="match status" value="1"/>
</dbReference>